<dbReference type="SUPFAM" id="SSF52540">
    <property type="entry name" value="P-loop containing nucleoside triphosphate hydrolases"/>
    <property type="match status" value="1"/>
</dbReference>
<proteinExistence type="predicted"/>
<feature type="domain" description="HTH cro/C1-type" evidence="1">
    <location>
        <begin position="15"/>
        <end position="70"/>
    </location>
</feature>
<dbReference type="InterPro" id="IPR011990">
    <property type="entry name" value="TPR-like_helical_dom_sf"/>
</dbReference>
<organism evidence="2 3">
    <name type="scientific">Paractinoplanes deccanensis</name>
    <dbReference type="NCBI Taxonomy" id="113561"/>
    <lineage>
        <taxon>Bacteria</taxon>
        <taxon>Bacillati</taxon>
        <taxon>Actinomycetota</taxon>
        <taxon>Actinomycetes</taxon>
        <taxon>Micromonosporales</taxon>
        <taxon>Micromonosporaceae</taxon>
        <taxon>Paractinoplanes</taxon>
    </lineage>
</organism>
<keyword evidence="3" id="KW-1185">Reference proteome</keyword>
<dbReference type="PANTHER" id="PTHR47691">
    <property type="entry name" value="REGULATOR-RELATED"/>
    <property type="match status" value="1"/>
</dbReference>
<evidence type="ECO:0000313" key="3">
    <source>
        <dbReference type="Proteomes" id="UP000609879"/>
    </source>
</evidence>
<accession>A0ABQ3XYY7</accession>
<evidence type="ECO:0000259" key="1">
    <source>
        <dbReference type="PROSITE" id="PS50943"/>
    </source>
</evidence>
<dbReference type="Gene3D" id="3.40.50.300">
    <property type="entry name" value="P-loop containing nucleotide triphosphate hydrolases"/>
    <property type="match status" value="1"/>
</dbReference>
<protein>
    <recommendedName>
        <fullName evidence="1">HTH cro/C1-type domain-containing protein</fullName>
    </recommendedName>
</protein>
<dbReference type="SMART" id="SM00530">
    <property type="entry name" value="HTH_XRE"/>
    <property type="match status" value="1"/>
</dbReference>
<comment type="caution">
    <text evidence="2">The sequence shown here is derived from an EMBL/GenBank/DDBJ whole genome shotgun (WGS) entry which is preliminary data.</text>
</comment>
<dbReference type="Gene3D" id="1.10.260.40">
    <property type="entry name" value="lambda repressor-like DNA-binding domains"/>
    <property type="match status" value="1"/>
</dbReference>
<dbReference type="Proteomes" id="UP000609879">
    <property type="component" value="Unassembled WGS sequence"/>
</dbReference>
<dbReference type="EMBL" id="BOMI01000024">
    <property type="protein sequence ID" value="GID72961.1"/>
    <property type="molecule type" value="Genomic_DNA"/>
</dbReference>
<dbReference type="Pfam" id="PF13560">
    <property type="entry name" value="HTH_31"/>
    <property type="match status" value="1"/>
</dbReference>
<gene>
    <name evidence="2" type="ORF">Ade02nite_16020</name>
</gene>
<reference evidence="2 3" key="1">
    <citation type="submission" date="2021-01" db="EMBL/GenBank/DDBJ databases">
        <title>Whole genome shotgun sequence of Actinoplanes deccanensis NBRC 13994.</title>
        <authorList>
            <person name="Komaki H."/>
            <person name="Tamura T."/>
        </authorList>
    </citation>
    <scope>NUCLEOTIDE SEQUENCE [LARGE SCALE GENOMIC DNA]</scope>
    <source>
        <strain evidence="2 3">NBRC 13994</strain>
    </source>
</reference>
<dbReference type="PRINTS" id="PR00364">
    <property type="entry name" value="DISEASERSIST"/>
</dbReference>
<dbReference type="InterPro" id="IPR027417">
    <property type="entry name" value="P-loop_NTPase"/>
</dbReference>
<dbReference type="PANTHER" id="PTHR47691:SF3">
    <property type="entry name" value="HTH-TYPE TRANSCRIPTIONAL REGULATOR RV0890C-RELATED"/>
    <property type="match status" value="1"/>
</dbReference>
<evidence type="ECO:0000313" key="2">
    <source>
        <dbReference type="EMBL" id="GID72961.1"/>
    </source>
</evidence>
<dbReference type="SUPFAM" id="SSF48452">
    <property type="entry name" value="TPR-like"/>
    <property type="match status" value="1"/>
</dbReference>
<dbReference type="CDD" id="cd00093">
    <property type="entry name" value="HTH_XRE"/>
    <property type="match status" value="1"/>
</dbReference>
<name>A0ABQ3XYY7_9ACTN</name>
<dbReference type="PROSITE" id="PS50943">
    <property type="entry name" value="HTH_CROC1"/>
    <property type="match status" value="1"/>
</dbReference>
<dbReference type="InterPro" id="IPR001387">
    <property type="entry name" value="Cro/C1-type_HTH"/>
</dbReference>
<dbReference type="Gene3D" id="1.25.40.10">
    <property type="entry name" value="Tetratricopeptide repeat domain"/>
    <property type="match status" value="1"/>
</dbReference>
<sequence length="744" mass="80751">MGGDMAGDVPFGVLLRRLRVGAGLTLEQLAEASGVTDRAISDMERGVSLRPRARTVAALADGLGAAGEDRESLLAAARAGRGAVAGTRLPPPRQVADFTGRGAELAQVARWAAGDRAVVVVSGDAGVGKTSFAIRAAHAWPAEEQLFVDLRGLDEKPQTAAAVLGRLIRAVDPDRRSVPPEADEASALWQTLIGGRRLVVVLDNAIAEAQVRPVLPARGPAVVVVTSRRSLSGLEDVHRLRLDPLPEADSVTLLDGILRREAASPEQLRHIARLCANIPLALRIAGNRLVSRPEWTADDLITRLAAGDPQVKAAFDLSYQQLSEVARRLFRRLALVPGTSTGPELAAVLAEEPLLATEDALDELVDLSLLQQRPDGRLDFHDLLRLYAGQALDREEAAADRAAAKRRRDAWLLDTATVAGRHFEPDYGPGRAGAAELVDFRSPGRAGDWLRAEAENWLAALRAAPDRRVVDVAESLHWYSDSWFAWPGWEEVFTLSSAAAERLGDDRLRAIHEGYLTWVYLVAQHRAGKGLEHARRAFTAAVRSGDRRQIGWAQYYVAWALRLLERDPEAVEHIRAAVREFRATGDREGVPNGLLMWADLLVRQGEPDEGAVLFREIIATVRDPATAPPPHIAGYAEATASQVLADIEAGAGRWPEALEAATRQVEIRGRQGDNPGAMVRALALRAYILVEIGDHEQARADLAALDAMRDRAGDQVRRPGPLRDRIELIERALGRSGQDPGRGR</sequence>
<dbReference type="Gene3D" id="1.10.10.10">
    <property type="entry name" value="Winged helix-like DNA-binding domain superfamily/Winged helix DNA-binding domain"/>
    <property type="match status" value="1"/>
</dbReference>
<dbReference type="SUPFAM" id="SSF47413">
    <property type="entry name" value="lambda repressor-like DNA-binding domains"/>
    <property type="match status" value="1"/>
</dbReference>
<dbReference type="InterPro" id="IPR010982">
    <property type="entry name" value="Lambda_DNA-bd_dom_sf"/>
</dbReference>
<dbReference type="InterPro" id="IPR036388">
    <property type="entry name" value="WH-like_DNA-bd_sf"/>
</dbReference>